<feature type="transmembrane region" description="Helical" evidence="6">
    <location>
        <begin position="232"/>
        <end position="257"/>
    </location>
</feature>
<accession>A0A1V0B2D5</accession>
<dbReference type="EMBL" id="CP020100">
    <property type="protein sequence ID" value="AQZ94103.1"/>
    <property type="molecule type" value="Genomic_DNA"/>
</dbReference>
<sequence>MTDTHVTADQDYPLEPVPAQARKSLWSMGFVLLGFTFFTATMWAGGSIGTAFDFSTMLWILLIGNLLLGCYAAVLGYIAARSGLNTALMSRFAFGELGSKLSDVLLGFTQIGWYAWGTATMALLLVKMTGLPEGLTLPLMVLFGFGFCVSAFVGYRGLDLLSRFAVPAMIILVAVSLTIAASDAGGLSGLSSVIPSTEMSVAAAITLVFGTFVSGGTQATNWTRFARSGKSAVLATLAAFFLGNGLMTLVGAFGALVYQQADIVDILVAQGLATLGILMLFLNLWTTQDNTVYNFAVAGCNLLRTERRRTITLVGAAIGTLLAVLGMYAWLIPFLILLGTFIPPVGGVIMANYFVSWRGRYPEIGTARLPAFNLVGLTAYALGSLVAYASAWIAPLVGVLVAALSYVLIELAVAGVRERRAALLRSAG</sequence>
<evidence type="ECO:0000256" key="3">
    <source>
        <dbReference type="ARBA" id="ARBA00022692"/>
    </source>
</evidence>
<dbReference type="STRING" id="1931241.BVH74_04745"/>
<feature type="transmembrane region" description="Helical" evidence="6">
    <location>
        <begin position="164"/>
        <end position="181"/>
    </location>
</feature>
<feature type="transmembrane region" description="Helical" evidence="6">
    <location>
        <begin position="25"/>
        <end position="45"/>
    </location>
</feature>
<keyword evidence="3 6" id="KW-0812">Transmembrane</keyword>
<dbReference type="Proteomes" id="UP000243488">
    <property type="component" value="Chromosome"/>
</dbReference>
<feature type="transmembrane region" description="Helical" evidence="6">
    <location>
        <begin position="367"/>
        <end position="386"/>
    </location>
</feature>
<dbReference type="InterPro" id="IPR030191">
    <property type="entry name" value="CodB"/>
</dbReference>
<organism evidence="7 8">
    <name type="scientific">Halopseudomonas phragmitis</name>
    <dbReference type="NCBI Taxonomy" id="1931241"/>
    <lineage>
        <taxon>Bacteria</taxon>
        <taxon>Pseudomonadati</taxon>
        <taxon>Pseudomonadota</taxon>
        <taxon>Gammaproteobacteria</taxon>
        <taxon>Pseudomonadales</taxon>
        <taxon>Pseudomonadaceae</taxon>
        <taxon>Halopseudomonas</taxon>
    </lineage>
</organism>
<evidence type="ECO:0000313" key="7">
    <source>
        <dbReference type="EMBL" id="AQZ94103.1"/>
    </source>
</evidence>
<reference evidence="7 8" key="1">
    <citation type="submission" date="2017-03" db="EMBL/GenBank/DDBJ databases">
        <title>Complete genome sequence of the novel DNRA strain Pseudomonas sp. S-6-2 isolated from Chinese polluted river sediment. Journal of Biotechnology.</title>
        <authorList>
            <person name="Li J."/>
            <person name="Xiang F."/>
            <person name="Wang L."/>
            <person name="Xi L."/>
            <person name="Liu J."/>
        </authorList>
    </citation>
    <scope>NUCLEOTIDE SEQUENCE [LARGE SCALE GENOMIC DNA]</scope>
    <source>
        <strain evidence="7 8">S-6-2</strain>
    </source>
</reference>
<keyword evidence="8" id="KW-1185">Reference proteome</keyword>
<dbReference type="KEGG" id="ppha:BVH74_04745"/>
<feature type="transmembrane region" description="Helical" evidence="6">
    <location>
        <begin position="336"/>
        <end position="355"/>
    </location>
</feature>
<feature type="transmembrane region" description="Helical" evidence="6">
    <location>
        <begin position="263"/>
        <end position="285"/>
    </location>
</feature>
<keyword evidence="5 6" id="KW-0472">Membrane</keyword>
<comment type="similarity">
    <text evidence="2">Belongs to the purine-cytosine permease (2.A.39) family.</text>
</comment>
<dbReference type="Gene3D" id="1.10.4160.10">
    <property type="entry name" value="Hydantoin permease"/>
    <property type="match status" value="1"/>
</dbReference>
<gene>
    <name evidence="7" type="ORF">BVH74_04745</name>
</gene>
<comment type="subcellular location">
    <subcellularLocation>
        <location evidence="1">Membrane</location>
        <topology evidence="1">Multi-pass membrane protein</topology>
    </subcellularLocation>
</comment>
<evidence type="ECO:0000256" key="5">
    <source>
        <dbReference type="ARBA" id="ARBA00023136"/>
    </source>
</evidence>
<dbReference type="GO" id="GO:0005886">
    <property type="term" value="C:plasma membrane"/>
    <property type="evidence" value="ECO:0007669"/>
    <property type="project" value="TreeGrafter"/>
</dbReference>
<name>A0A1V0B2D5_9GAMM</name>
<feature type="transmembrane region" description="Helical" evidence="6">
    <location>
        <begin position="57"/>
        <end position="80"/>
    </location>
</feature>
<dbReference type="CDD" id="cd11484">
    <property type="entry name" value="SLC-NCS1sbd_CobB-like"/>
    <property type="match status" value="1"/>
</dbReference>
<protein>
    <submittedName>
        <fullName evidence="7">Cytosine permease</fullName>
    </submittedName>
</protein>
<evidence type="ECO:0000256" key="4">
    <source>
        <dbReference type="ARBA" id="ARBA00022989"/>
    </source>
</evidence>
<evidence type="ECO:0000313" key="8">
    <source>
        <dbReference type="Proteomes" id="UP000243488"/>
    </source>
</evidence>
<dbReference type="Pfam" id="PF02133">
    <property type="entry name" value="Transp_cyt_pur"/>
    <property type="match status" value="1"/>
</dbReference>
<feature type="transmembrane region" description="Helical" evidence="6">
    <location>
        <begin position="101"/>
        <end position="125"/>
    </location>
</feature>
<dbReference type="GO" id="GO:0015209">
    <property type="term" value="F:cytosine transmembrane transporter activity"/>
    <property type="evidence" value="ECO:0007669"/>
    <property type="project" value="InterPro"/>
</dbReference>
<dbReference type="RefSeq" id="WP_080048958.1">
    <property type="nucleotide sequence ID" value="NZ_CP020100.1"/>
</dbReference>
<dbReference type="PANTHER" id="PTHR30569:SF0">
    <property type="entry name" value="CYTOSINE PERMEASE"/>
    <property type="match status" value="1"/>
</dbReference>
<proteinExistence type="inferred from homology"/>
<feature type="transmembrane region" description="Helical" evidence="6">
    <location>
        <begin position="137"/>
        <end position="155"/>
    </location>
</feature>
<feature type="transmembrane region" description="Helical" evidence="6">
    <location>
        <begin position="201"/>
        <end position="220"/>
    </location>
</feature>
<dbReference type="InterPro" id="IPR001248">
    <property type="entry name" value="Pur-cyt_permease"/>
</dbReference>
<keyword evidence="4 6" id="KW-1133">Transmembrane helix</keyword>
<feature type="transmembrane region" description="Helical" evidence="6">
    <location>
        <begin position="311"/>
        <end position="330"/>
    </location>
</feature>
<dbReference type="NCBIfam" id="NF008241">
    <property type="entry name" value="PRK11017.1"/>
    <property type="match status" value="1"/>
</dbReference>
<feature type="transmembrane region" description="Helical" evidence="6">
    <location>
        <begin position="392"/>
        <end position="416"/>
    </location>
</feature>
<evidence type="ECO:0000256" key="2">
    <source>
        <dbReference type="ARBA" id="ARBA00008974"/>
    </source>
</evidence>
<evidence type="ECO:0000256" key="6">
    <source>
        <dbReference type="SAM" id="Phobius"/>
    </source>
</evidence>
<evidence type="ECO:0000256" key="1">
    <source>
        <dbReference type="ARBA" id="ARBA00004141"/>
    </source>
</evidence>
<dbReference type="AlphaFoldDB" id="A0A1V0B2D5"/>
<dbReference type="PANTHER" id="PTHR30569">
    <property type="entry name" value="CYTOSINE TRANSPORTER CODB"/>
    <property type="match status" value="1"/>
</dbReference>